<dbReference type="EMBL" id="BLXT01000976">
    <property type="protein sequence ID" value="GFN82268.1"/>
    <property type="molecule type" value="Genomic_DNA"/>
</dbReference>
<comment type="caution">
    <text evidence="2">The sequence shown here is derived from an EMBL/GenBank/DDBJ whole genome shotgun (WGS) entry which is preliminary data.</text>
</comment>
<evidence type="ECO:0000256" key="1">
    <source>
        <dbReference type="SAM" id="MobiDB-lite"/>
    </source>
</evidence>
<dbReference type="InterPro" id="IPR029016">
    <property type="entry name" value="GAF-like_dom_sf"/>
</dbReference>
<gene>
    <name evidence="2" type="ORF">PoB_000877400</name>
</gene>
<feature type="compositionally biased region" description="Basic and acidic residues" evidence="1">
    <location>
        <begin position="1446"/>
        <end position="1512"/>
    </location>
</feature>
<dbReference type="SUPFAM" id="SSF55781">
    <property type="entry name" value="GAF domain-like"/>
    <property type="match status" value="1"/>
</dbReference>
<evidence type="ECO:0000313" key="3">
    <source>
        <dbReference type="Proteomes" id="UP000735302"/>
    </source>
</evidence>
<reference evidence="2 3" key="1">
    <citation type="journal article" date="2021" name="Elife">
        <title>Chloroplast acquisition without the gene transfer in kleptoplastic sea slugs, Plakobranchus ocellatus.</title>
        <authorList>
            <person name="Maeda T."/>
            <person name="Takahashi S."/>
            <person name="Yoshida T."/>
            <person name="Shimamura S."/>
            <person name="Takaki Y."/>
            <person name="Nagai Y."/>
            <person name="Toyoda A."/>
            <person name="Suzuki Y."/>
            <person name="Arimoto A."/>
            <person name="Ishii H."/>
            <person name="Satoh N."/>
            <person name="Nishiyama T."/>
            <person name="Hasebe M."/>
            <person name="Maruyama T."/>
            <person name="Minagawa J."/>
            <person name="Obokata J."/>
            <person name="Shigenobu S."/>
        </authorList>
    </citation>
    <scope>NUCLEOTIDE SEQUENCE [LARGE SCALE GENOMIC DNA]</scope>
</reference>
<dbReference type="Gene3D" id="3.30.450.40">
    <property type="match status" value="1"/>
</dbReference>
<name>A0AAV3YJP9_9GAST</name>
<evidence type="ECO:0000313" key="2">
    <source>
        <dbReference type="EMBL" id="GFN82268.1"/>
    </source>
</evidence>
<sequence>METFFQYLIPPVSVGQEALTPVLDATSLVELREAIQLTISRCVPNASLIKVFLRDPLTTHLVDENCRALPNSRFISDILQQRGKTEVTINHNQDSIRELLGNQYNNDGGTNNSVLLLPVPERGSHKKIGLIVVVSQAVSLSSVDPKRVGLCIKQISVTYEVIRSSLNKDTSPQISSLLSLMQLCGELNDQDAAKLEIKVMRYLQEQTDAESGFLLLVVPETQMLFCQAVGDSVLQEEVRFAGPLSCFGKALETKQPITLADIPVERRQEVEKIIRRQVHSLLFNKSDADIIRQCFKYTATVLTSTLAFQNERKLKNQTQALLQVARKLFTRLVESKQRGQVECSREHCHEEASYSHPTSNACQDQYEFPKKEGRQRNLLGQPTPALQTSKPRCPLCSGQSHLPSAHKAQCETDTEDNTFVLLPLSVWQCSCHHHRDTVNVHSSDLARNEIEIRNEAHQCKRPQVKSRAACKVKGLALGFEDEDELFVTPDSSPLRHDEISNKNHVCTQTSKCLDQAYRECQDGPYLPQKAQSAEEINRSKLVDYQRASTPLTSSFLSPPSFGNASSIAVVRRKTKPRYPKDICNKDKQADVLYEKTKSEKELQVMKVFFENMDEFGSLFDKTVVEKPPCAEEIPGLDSRREAQHLIANICDFIANSGLSQDELTSLSCSGTHHIAQSTPYSNPNICRGPGNLMQAHQLSLEPREDAASRSYIINTPMSPAKQCRASNHSESFISKPQLSPAACDKKHVHASMQDANRLTSPEQCLGSPAGELDCSTQTLCFRPKKISWEEKRGPGLQLPHTGKLDASNSMAPVSLVPYEISDSDSSFQSFAEEDSPAKGKITKNTPSPCEASVERYPTEDRDVLILPSQYLGLKDQINTFKTQSVSDHLISPVKHGWLQPTWKCPEDRRPSVRPINHSLFPVDADIDSGESAAGMVRVDFAGRYAEDVEENSDEDDFQSTCSALEEDESLLEMVDTLAHSDYRSAPSELHQTEGIPNTELMTIKKLSFLEDEETTLRLQDTKHNEESLSTAVTEVDSWTVGNNKETIEGFCDERLSDAKKREDVMKVSDNDSFEEGFDRMKQTQVESDCKRKGNSHGFRGSDTFHKKENRKSGELQFFVSNKSSFITETFDMAETEEKYTFTVDSKEFEETDLKKYEEKSESDINHTTMSDIENQPQCQVTEVGIRKENYGQSLVGTNSAGLDIKKNEEMTPGFGVDVDEKQNGKAKMQNGNEHEERYDTTAQLKSDSVEHREEYEETATLPVKQYEVKIDVFAKANAVKNKEKYMAISRSDTVHLDEGQDVLTKSNTKDLGKQYEVTVELYTEKKVAAKMYGEQYEMASKSDTEEPEEQFDVSLRLETEEDEGHHEWTTKSDTEELEEQYEMASRSDMEELEEQYEVASRSETHGPRKQYEVTSRSDTDKPEEDYEGTRSDTEEPEEQYQVASRLDTEESEKQYRVASRLDTDGPGKQYEETSRSDTDKPEKDYELTRSDTEEPEERYEVISRSDREESKEQYQVASRSDTDGPEKQYEEASRSDTEEPDEQYEVTSRSDTEEPEEQYEVASRSDIEEPDKQYEVTRSDTEEPKEQYEVTRSDTEEPEEQYEVTRADTEEPEEQYEVTRSDTEEPEEQYEMTRSDTEEPEEQYEVTRSDTEEPEGQYEVASRSDSEEPEEQYEVTGSDTDELEEQDEVTSRSDSEEPEEQYEVTGSDTDELEEQDEDQTQISLKNNMKSQNQTKRNLKNNMK</sequence>
<feature type="compositionally biased region" description="Basic and acidic residues" evidence="1">
    <location>
        <begin position="1355"/>
        <end position="1374"/>
    </location>
</feature>
<feature type="compositionally biased region" description="Acidic residues" evidence="1">
    <location>
        <begin position="1667"/>
        <end position="1688"/>
    </location>
</feature>
<dbReference type="Proteomes" id="UP000735302">
    <property type="component" value="Unassembled WGS sequence"/>
</dbReference>
<feature type="compositionally biased region" description="Basic and acidic residues" evidence="1">
    <location>
        <begin position="1400"/>
        <end position="1420"/>
    </location>
</feature>
<keyword evidence="3" id="KW-1185">Reference proteome</keyword>
<accession>A0AAV3YJP9</accession>
<feature type="compositionally biased region" description="Polar residues" evidence="1">
    <location>
        <begin position="1722"/>
        <end position="1735"/>
    </location>
</feature>
<feature type="compositionally biased region" description="Acidic residues" evidence="1">
    <location>
        <begin position="1696"/>
        <end position="1719"/>
    </location>
</feature>
<feature type="compositionally biased region" description="Basic and acidic residues" evidence="1">
    <location>
        <begin position="1563"/>
        <end position="1595"/>
    </location>
</feature>
<proteinExistence type="predicted"/>
<protein>
    <submittedName>
        <fullName evidence="2">cGMP-dependent 3',5'-cyclic phosphodiesterase-like</fullName>
    </submittedName>
</protein>
<feature type="region of interest" description="Disordered" evidence="1">
    <location>
        <begin position="1084"/>
        <end position="1105"/>
    </location>
</feature>
<feature type="region of interest" description="Disordered" evidence="1">
    <location>
        <begin position="829"/>
        <end position="854"/>
    </location>
</feature>
<feature type="compositionally biased region" description="Basic and acidic residues" evidence="1">
    <location>
        <begin position="1520"/>
        <end position="1537"/>
    </location>
</feature>
<feature type="region of interest" description="Disordered" evidence="1">
    <location>
        <begin position="1337"/>
        <end position="1743"/>
    </location>
</feature>
<organism evidence="2 3">
    <name type="scientific">Plakobranchus ocellatus</name>
    <dbReference type="NCBI Taxonomy" id="259542"/>
    <lineage>
        <taxon>Eukaryota</taxon>
        <taxon>Metazoa</taxon>
        <taxon>Spiralia</taxon>
        <taxon>Lophotrochozoa</taxon>
        <taxon>Mollusca</taxon>
        <taxon>Gastropoda</taxon>
        <taxon>Heterobranchia</taxon>
        <taxon>Euthyneura</taxon>
        <taxon>Panpulmonata</taxon>
        <taxon>Sacoglossa</taxon>
        <taxon>Placobranchoidea</taxon>
        <taxon>Plakobranchidae</taxon>
        <taxon>Plakobranchus</taxon>
    </lineage>
</organism>